<evidence type="ECO:0000256" key="2">
    <source>
        <dbReference type="ARBA" id="ARBA00012796"/>
    </source>
</evidence>
<dbReference type="Gene3D" id="3.10.330.20">
    <property type="match status" value="1"/>
</dbReference>
<dbReference type="PANTHER" id="PTHR12133">
    <property type="entry name" value="TRNA (ADENINE(58)-N(1))-METHYLTRANSFERASE"/>
    <property type="match status" value="1"/>
</dbReference>
<dbReference type="GO" id="GO:0031515">
    <property type="term" value="C:tRNA (m1A) methyltransferase complex"/>
    <property type="evidence" value="ECO:0007669"/>
    <property type="project" value="InterPro"/>
</dbReference>
<organism evidence="12 13">
    <name type="scientific">Terfezia boudieri ATCC MYA-4762</name>
    <dbReference type="NCBI Taxonomy" id="1051890"/>
    <lineage>
        <taxon>Eukaryota</taxon>
        <taxon>Fungi</taxon>
        <taxon>Dikarya</taxon>
        <taxon>Ascomycota</taxon>
        <taxon>Pezizomycotina</taxon>
        <taxon>Pezizomycetes</taxon>
        <taxon>Pezizales</taxon>
        <taxon>Pezizaceae</taxon>
        <taxon>Terfezia</taxon>
    </lineage>
</organism>
<dbReference type="AlphaFoldDB" id="A0A3N4LSB0"/>
<evidence type="ECO:0000259" key="11">
    <source>
        <dbReference type="Pfam" id="PF08704"/>
    </source>
</evidence>
<evidence type="ECO:0000256" key="5">
    <source>
        <dbReference type="ARBA" id="ARBA00022679"/>
    </source>
</evidence>
<evidence type="ECO:0000256" key="4">
    <source>
        <dbReference type="ARBA" id="ARBA00022603"/>
    </source>
</evidence>
<dbReference type="PANTHER" id="PTHR12133:SF2">
    <property type="entry name" value="TRNA (ADENINE(58)-N(1))-METHYLTRANSFERASE CATALYTIC SUBUNIT TRMT61A"/>
    <property type="match status" value="1"/>
</dbReference>
<dbReference type="GO" id="GO:0160107">
    <property type="term" value="F:tRNA (adenine(58)-N1)-methyltransferase activity"/>
    <property type="evidence" value="ECO:0007669"/>
    <property type="project" value="UniProtKB-EC"/>
</dbReference>
<feature type="chain" id="PRO_5018008554" description="tRNA (adenine(58)-N(1))-methyltransferase catalytic subunit TRM61" evidence="10">
    <location>
        <begin position="17"/>
        <end position="226"/>
    </location>
</feature>
<keyword evidence="5 12" id="KW-0808">Transferase</keyword>
<dbReference type="InterPro" id="IPR029063">
    <property type="entry name" value="SAM-dependent_MTases_sf"/>
</dbReference>
<keyword evidence="8" id="KW-0539">Nucleus</keyword>
<evidence type="ECO:0000313" key="13">
    <source>
        <dbReference type="Proteomes" id="UP000267821"/>
    </source>
</evidence>
<gene>
    <name evidence="12" type="ORF">L211DRAFT_856467</name>
</gene>
<evidence type="ECO:0000313" key="12">
    <source>
        <dbReference type="EMBL" id="RPB25794.1"/>
    </source>
</evidence>
<evidence type="ECO:0000256" key="9">
    <source>
        <dbReference type="ARBA" id="ARBA00033309"/>
    </source>
</evidence>
<comment type="subcellular location">
    <subcellularLocation>
        <location evidence="1">Nucleus</location>
    </subcellularLocation>
</comment>
<proteinExistence type="predicted"/>
<dbReference type="Pfam" id="PF08704">
    <property type="entry name" value="GCD14"/>
    <property type="match status" value="1"/>
</dbReference>
<dbReference type="SUPFAM" id="SSF53335">
    <property type="entry name" value="S-adenosyl-L-methionine-dependent methyltransferases"/>
    <property type="match status" value="1"/>
</dbReference>
<protein>
    <recommendedName>
        <fullName evidence="3">tRNA (adenine(58)-N(1))-methyltransferase catalytic subunit TRM61</fullName>
        <ecNumber evidence="2">2.1.1.220</ecNumber>
    </recommendedName>
    <alternativeName>
        <fullName evidence="9">tRNA(m1A58)-methyltransferase subunit TRM61</fullName>
    </alternativeName>
</protein>
<dbReference type="InterPro" id="IPR049470">
    <property type="entry name" value="TRM61_C"/>
</dbReference>
<feature type="domain" description="tRNA (adenine(58)-N(1))-methyltransferase catalytic subunit TRM61 C-terminal" evidence="11">
    <location>
        <begin position="94"/>
        <end position="226"/>
    </location>
</feature>
<sequence length="226" mass="24727">MLKVVISGLLHICAVAIDCSQSGPFDSALSSVIAHLRRNQLLELNPSKTTPNETLYTRFGHFPHKTLLGFQCDSQRKRDVEAEIDGAGGDAPSGFIHVLAPTPELWTISLPHRTQVVYTADSSYILHRLRTRPGIHIIEAGAGSGSFTHAAVHGVYTGYPTGNGSKGKAFSYEYHASRAEKLREEIREHGLEALVEVAQGDVYICEEDHQKSPEATAVFLDLPAPW</sequence>
<dbReference type="InterPro" id="IPR014816">
    <property type="entry name" value="tRNA_MeTrfase_Gcd14"/>
</dbReference>
<keyword evidence="4 12" id="KW-0489">Methyltransferase</keyword>
<evidence type="ECO:0000256" key="3">
    <source>
        <dbReference type="ARBA" id="ARBA00015963"/>
    </source>
</evidence>
<dbReference type="OrthoDB" id="1925287at2759"/>
<evidence type="ECO:0000256" key="8">
    <source>
        <dbReference type="ARBA" id="ARBA00023242"/>
    </source>
</evidence>
<keyword evidence="13" id="KW-1185">Reference proteome</keyword>
<evidence type="ECO:0000256" key="1">
    <source>
        <dbReference type="ARBA" id="ARBA00004123"/>
    </source>
</evidence>
<dbReference type="EC" id="2.1.1.220" evidence="2"/>
<dbReference type="GO" id="GO:0005634">
    <property type="term" value="C:nucleus"/>
    <property type="evidence" value="ECO:0007669"/>
    <property type="project" value="UniProtKB-SubCell"/>
</dbReference>
<name>A0A3N4LSB0_9PEZI</name>
<accession>A0A3N4LSB0</accession>
<reference evidence="12 13" key="1">
    <citation type="journal article" date="2018" name="Nat. Ecol. Evol.">
        <title>Pezizomycetes genomes reveal the molecular basis of ectomycorrhizal truffle lifestyle.</title>
        <authorList>
            <person name="Murat C."/>
            <person name="Payen T."/>
            <person name="Noel B."/>
            <person name="Kuo A."/>
            <person name="Morin E."/>
            <person name="Chen J."/>
            <person name="Kohler A."/>
            <person name="Krizsan K."/>
            <person name="Balestrini R."/>
            <person name="Da Silva C."/>
            <person name="Montanini B."/>
            <person name="Hainaut M."/>
            <person name="Levati E."/>
            <person name="Barry K.W."/>
            <person name="Belfiori B."/>
            <person name="Cichocki N."/>
            <person name="Clum A."/>
            <person name="Dockter R.B."/>
            <person name="Fauchery L."/>
            <person name="Guy J."/>
            <person name="Iotti M."/>
            <person name="Le Tacon F."/>
            <person name="Lindquist E.A."/>
            <person name="Lipzen A."/>
            <person name="Malagnac F."/>
            <person name="Mello A."/>
            <person name="Molinier V."/>
            <person name="Miyauchi S."/>
            <person name="Poulain J."/>
            <person name="Riccioni C."/>
            <person name="Rubini A."/>
            <person name="Sitrit Y."/>
            <person name="Splivallo R."/>
            <person name="Traeger S."/>
            <person name="Wang M."/>
            <person name="Zifcakova L."/>
            <person name="Wipf D."/>
            <person name="Zambonelli A."/>
            <person name="Paolocci F."/>
            <person name="Nowrousian M."/>
            <person name="Ottonello S."/>
            <person name="Baldrian P."/>
            <person name="Spatafora J.W."/>
            <person name="Henrissat B."/>
            <person name="Nagy L.G."/>
            <person name="Aury J.M."/>
            <person name="Wincker P."/>
            <person name="Grigoriev I.V."/>
            <person name="Bonfante P."/>
            <person name="Martin F.M."/>
        </authorList>
    </citation>
    <scope>NUCLEOTIDE SEQUENCE [LARGE SCALE GENOMIC DNA]</scope>
    <source>
        <strain evidence="12 13">ATCC MYA-4762</strain>
    </source>
</reference>
<evidence type="ECO:0000256" key="6">
    <source>
        <dbReference type="ARBA" id="ARBA00022691"/>
    </source>
</evidence>
<dbReference type="EMBL" id="ML121536">
    <property type="protein sequence ID" value="RPB25794.1"/>
    <property type="molecule type" value="Genomic_DNA"/>
</dbReference>
<dbReference type="Gene3D" id="3.40.50.150">
    <property type="entry name" value="Vaccinia Virus protein VP39"/>
    <property type="match status" value="1"/>
</dbReference>
<dbReference type="GO" id="GO:0030488">
    <property type="term" value="P:tRNA methylation"/>
    <property type="evidence" value="ECO:0007669"/>
    <property type="project" value="InterPro"/>
</dbReference>
<dbReference type="STRING" id="1051890.A0A3N4LSB0"/>
<keyword evidence="10" id="KW-0732">Signal</keyword>
<dbReference type="InParanoid" id="A0A3N4LSB0"/>
<keyword evidence="7" id="KW-0819">tRNA processing</keyword>
<evidence type="ECO:0000256" key="7">
    <source>
        <dbReference type="ARBA" id="ARBA00022694"/>
    </source>
</evidence>
<feature type="signal peptide" evidence="10">
    <location>
        <begin position="1"/>
        <end position="16"/>
    </location>
</feature>
<keyword evidence="6" id="KW-0949">S-adenosyl-L-methionine</keyword>
<dbReference type="Proteomes" id="UP000267821">
    <property type="component" value="Unassembled WGS sequence"/>
</dbReference>
<evidence type="ECO:0000256" key="10">
    <source>
        <dbReference type="SAM" id="SignalP"/>
    </source>
</evidence>
<dbReference type="PROSITE" id="PS51620">
    <property type="entry name" value="SAM_TRM61"/>
    <property type="match status" value="1"/>
</dbReference>